<accession>A0AAN6EUA0</accession>
<protein>
    <recommendedName>
        <fullName evidence="8">Mercuric reductase</fullName>
    </recommendedName>
</protein>
<dbReference type="GO" id="GO:0050660">
    <property type="term" value="F:flavin adenine dinucleotide binding"/>
    <property type="evidence" value="ECO:0007669"/>
    <property type="project" value="TreeGrafter"/>
</dbReference>
<feature type="compositionally biased region" description="Basic and acidic residues" evidence="3">
    <location>
        <begin position="112"/>
        <end position="123"/>
    </location>
</feature>
<dbReference type="SUPFAM" id="SSF51905">
    <property type="entry name" value="FAD/NAD(P)-binding domain"/>
    <property type="match status" value="1"/>
</dbReference>
<gene>
    <name evidence="6" type="ORF">HRR80_006145</name>
</gene>
<evidence type="ECO:0008006" key="8">
    <source>
        <dbReference type="Google" id="ProtNLM"/>
    </source>
</evidence>
<dbReference type="InterPro" id="IPR004099">
    <property type="entry name" value="Pyr_nucl-diS_OxRdtase_dimer"/>
</dbReference>
<dbReference type="InterPro" id="IPR023753">
    <property type="entry name" value="FAD/NAD-binding_dom"/>
</dbReference>
<organism evidence="6 7">
    <name type="scientific">Exophiala dermatitidis</name>
    <name type="common">Black yeast-like fungus</name>
    <name type="synonym">Wangiella dermatitidis</name>
    <dbReference type="NCBI Taxonomy" id="5970"/>
    <lineage>
        <taxon>Eukaryota</taxon>
        <taxon>Fungi</taxon>
        <taxon>Dikarya</taxon>
        <taxon>Ascomycota</taxon>
        <taxon>Pezizomycotina</taxon>
        <taxon>Eurotiomycetes</taxon>
        <taxon>Chaetothyriomycetidae</taxon>
        <taxon>Chaetothyriales</taxon>
        <taxon>Herpotrichiellaceae</taxon>
        <taxon>Exophiala</taxon>
    </lineage>
</organism>
<dbReference type="PANTHER" id="PTHR43014">
    <property type="entry name" value="MERCURIC REDUCTASE"/>
    <property type="match status" value="1"/>
</dbReference>
<dbReference type="SUPFAM" id="SSF55424">
    <property type="entry name" value="FAD/NAD-linked reductases, dimerisation (C-terminal) domain"/>
    <property type="match status" value="1"/>
</dbReference>
<evidence type="ECO:0000259" key="4">
    <source>
        <dbReference type="Pfam" id="PF02852"/>
    </source>
</evidence>
<dbReference type="Gene3D" id="3.30.390.30">
    <property type="match status" value="1"/>
</dbReference>
<feature type="compositionally biased region" description="Basic and acidic residues" evidence="3">
    <location>
        <begin position="94"/>
        <end position="105"/>
    </location>
</feature>
<dbReference type="PRINTS" id="PR00368">
    <property type="entry name" value="FADPNR"/>
</dbReference>
<reference evidence="6" key="1">
    <citation type="submission" date="2023-01" db="EMBL/GenBank/DDBJ databases">
        <title>Exophiala dermititidis isolated from Cystic Fibrosis Patient.</title>
        <authorList>
            <person name="Kurbessoian T."/>
            <person name="Crocker A."/>
            <person name="Murante D."/>
            <person name="Hogan D.A."/>
            <person name="Stajich J.E."/>
        </authorList>
    </citation>
    <scope>NUCLEOTIDE SEQUENCE</scope>
    <source>
        <strain evidence="6">Ex8</strain>
    </source>
</reference>
<evidence type="ECO:0000256" key="3">
    <source>
        <dbReference type="SAM" id="MobiDB-lite"/>
    </source>
</evidence>
<dbReference type="InterPro" id="IPR036188">
    <property type="entry name" value="FAD/NAD-bd_sf"/>
</dbReference>
<dbReference type="PANTHER" id="PTHR43014:SF2">
    <property type="entry name" value="MERCURIC REDUCTASE"/>
    <property type="match status" value="1"/>
</dbReference>
<sequence length="345" mass="36988">MELAEVPHHLVVLGGGAVGCEFAQMMRRFGARVSLVQRAPQLLPNEDADVAAEMLKIFVDDGIEVYLGAQTRHVSHIAPDQIVVEVEIQQQQNNKDDGQVKKVDADTAGSGARDEDKTGGDEQKGVPIIKSLLASHVLVATGRLPNTASLNLGAAGIEVDARGFIKVDEYLRTTAADVYALGDIKGGPAQTHVSYDDYRVLRDNLINKSTVADDGGTATSRTAANRLIPYTIFTDPQLGRVGLTEKAARARAQSNGQKIKVAKMPMAYVARALEMDESLGLMKAVVDAESRHILGFACLGVEGGETMSMVQLAMMGGLTYGKLENAIFAHPCLSESLNNLWGFLE</sequence>
<dbReference type="PRINTS" id="PR00411">
    <property type="entry name" value="PNDRDTASEI"/>
</dbReference>
<dbReference type="Pfam" id="PF07992">
    <property type="entry name" value="Pyr_redox_2"/>
    <property type="match status" value="1"/>
</dbReference>
<feature type="domain" description="FAD/NAD(P)-binding" evidence="5">
    <location>
        <begin position="2"/>
        <end position="195"/>
    </location>
</feature>
<evidence type="ECO:0000313" key="7">
    <source>
        <dbReference type="Proteomes" id="UP001161757"/>
    </source>
</evidence>
<dbReference type="Gene3D" id="3.50.50.60">
    <property type="entry name" value="FAD/NAD(P)-binding domain"/>
    <property type="match status" value="3"/>
</dbReference>
<keyword evidence="1" id="KW-0285">Flavoprotein</keyword>
<dbReference type="Pfam" id="PF02852">
    <property type="entry name" value="Pyr_redox_dim"/>
    <property type="match status" value="1"/>
</dbReference>
<evidence type="ECO:0000256" key="2">
    <source>
        <dbReference type="ARBA" id="ARBA00022827"/>
    </source>
</evidence>
<dbReference type="AlphaFoldDB" id="A0AAN6EUA0"/>
<evidence type="ECO:0000256" key="1">
    <source>
        <dbReference type="ARBA" id="ARBA00022630"/>
    </source>
</evidence>
<proteinExistence type="predicted"/>
<feature type="region of interest" description="Disordered" evidence="3">
    <location>
        <begin position="93"/>
        <end position="123"/>
    </location>
</feature>
<feature type="domain" description="Pyridine nucleotide-disulphide oxidoreductase dimerisation" evidence="4">
    <location>
        <begin position="228"/>
        <end position="338"/>
    </location>
</feature>
<name>A0AAN6EUA0_EXODE</name>
<keyword evidence="2" id="KW-0274">FAD</keyword>
<comment type="caution">
    <text evidence="6">The sequence shown here is derived from an EMBL/GenBank/DDBJ whole genome shotgun (WGS) entry which is preliminary data.</text>
</comment>
<dbReference type="Proteomes" id="UP001161757">
    <property type="component" value="Unassembled WGS sequence"/>
</dbReference>
<evidence type="ECO:0000259" key="5">
    <source>
        <dbReference type="Pfam" id="PF07992"/>
    </source>
</evidence>
<evidence type="ECO:0000313" key="6">
    <source>
        <dbReference type="EMBL" id="KAJ8990010.1"/>
    </source>
</evidence>
<dbReference type="EMBL" id="JAJGCB010000012">
    <property type="protein sequence ID" value="KAJ8990010.1"/>
    <property type="molecule type" value="Genomic_DNA"/>
</dbReference>
<dbReference type="InterPro" id="IPR016156">
    <property type="entry name" value="FAD/NAD-linked_Rdtase_dimer_sf"/>
</dbReference>
<dbReference type="GO" id="GO:0003955">
    <property type="term" value="F:NAD(P)H dehydrogenase (quinone) activity"/>
    <property type="evidence" value="ECO:0007669"/>
    <property type="project" value="TreeGrafter"/>
</dbReference>